<dbReference type="InterPro" id="IPR032710">
    <property type="entry name" value="NTF2-like_dom_sf"/>
</dbReference>
<keyword evidence="3" id="KW-1185">Reference proteome</keyword>
<dbReference type="Pfam" id="PF17775">
    <property type="entry name" value="YchJ_M-like"/>
    <property type="match status" value="1"/>
</dbReference>
<keyword evidence="2" id="KW-0614">Plasmid</keyword>
<dbReference type="NCBIfam" id="NF002486">
    <property type="entry name" value="PRK01752.1"/>
    <property type="match status" value="1"/>
</dbReference>
<evidence type="ECO:0000313" key="3">
    <source>
        <dbReference type="Proteomes" id="UP001354989"/>
    </source>
</evidence>
<evidence type="ECO:0000259" key="1">
    <source>
        <dbReference type="Pfam" id="PF17775"/>
    </source>
</evidence>
<dbReference type="InterPro" id="IPR004027">
    <property type="entry name" value="SEC_C_motif"/>
</dbReference>
<dbReference type="SUPFAM" id="SSF103642">
    <property type="entry name" value="Sec-C motif"/>
    <property type="match status" value="1"/>
</dbReference>
<accession>A0ABN6LF81</accession>
<dbReference type="SUPFAM" id="SSF54427">
    <property type="entry name" value="NTF2-like"/>
    <property type="match status" value="1"/>
</dbReference>
<protein>
    <submittedName>
        <fullName evidence="2">UPF0225 protein</fullName>
    </submittedName>
</protein>
<dbReference type="Pfam" id="PF02810">
    <property type="entry name" value="SEC-C"/>
    <property type="match status" value="1"/>
</dbReference>
<dbReference type="PANTHER" id="PTHR33747:SF1">
    <property type="entry name" value="ADENYLATE CYCLASE-ASSOCIATED CAP C-TERMINAL DOMAIN-CONTAINING PROTEIN"/>
    <property type="match status" value="1"/>
</dbReference>
<dbReference type="NCBIfam" id="NF002449">
    <property type="entry name" value="PRK01617.1"/>
    <property type="match status" value="1"/>
</dbReference>
<geneLocation type="plasmid" evidence="2 3">
    <name>pPP3</name>
</geneLocation>
<dbReference type="PANTHER" id="PTHR33747">
    <property type="entry name" value="UPF0225 PROTEIN SCO1677"/>
    <property type="match status" value="1"/>
</dbReference>
<gene>
    <name evidence="2" type="ORF">PEPS_40390</name>
</gene>
<dbReference type="Gene3D" id="3.10.450.50">
    <property type="match status" value="1"/>
</dbReference>
<dbReference type="InterPro" id="IPR048469">
    <property type="entry name" value="YchJ-like_M"/>
</dbReference>
<evidence type="ECO:0000313" key="2">
    <source>
        <dbReference type="EMBL" id="BDD01759.1"/>
    </source>
</evidence>
<proteinExistence type="predicted"/>
<sequence>MICPCGRPRLYEDCCGKYITGREKAPTALDLMRSRYTAHVKANVDYIVNTTLPEQQADIDRAAVTAWAVKTQWKGLEIVSTLEKEEGNEGIVEFKAFFEANGQVKQHHERSIFEKREDQWYYVGGATNPSSKGDRIQRNGQCPCGSGKKYKKCCGK</sequence>
<dbReference type="Proteomes" id="UP001354989">
    <property type="component" value="Plasmid pPP3"/>
</dbReference>
<organism evidence="2 3">
    <name type="scientific">Persicobacter psychrovividus</name>
    <dbReference type="NCBI Taxonomy" id="387638"/>
    <lineage>
        <taxon>Bacteria</taxon>
        <taxon>Pseudomonadati</taxon>
        <taxon>Bacteroidota</taxon>
        <taxon>Cytophagia</taxon>
        <taxon>Cytophagales</taxon>
        <taxon>Persicobacteraceae</taxon>
        <taxon>Persicobacter</taxon>
    </lineage>
</organism>
<dbReference type="EMBL" id="AP025295">
    <property type="protein sequence ID" value="BDD01759.1"/>
    <property type="molecule type" value="Genomic_DNA"/>
</dbReference>
<name>A0ABN6LF81_9BACT</name>
<reference evidence="2 3" key="1">
    <citation type="submission" date="2021-12" db="EMBL/GenBank/DDBJ databases">
        <title>Genome sequencing of bacteria with rrn-lacking chromosome and rrn-plasmid.</title>
        <authorList>
            <person name="Anda M."/>
            <person name="Iwasaki W."/>
        </authorList>
    </citation>
    <scope>NUCLEOTIDE SEQUENCE [LARGE SCALE GENOMIC DNA]</scope>
    <source>
        <strain evidence="2 3">NBRC 101262</strain>
        <plasmid evidence="2 3">pPP3</plasmid>
    </source>
</reference>
<feature type="domain" description="YchJ-like middle NTF2-like" evidence="1">
    <location>
        <begin position="27"/>
        <end position="125"/>
    </location>
</feature>